<evidence type="ECO:0000313" key="3">
    <source>
        <dbReference type="EMBL" id="CAL4890141.1"/>
    </source>
</evidence>
<feature type="domain" description="DUF3615" evidence="2">
    <location>
        <begin position="86"/>
        <end position="199"/>
    </location>
</feature>
<evidence type="ECO:0000256" key="1">
    <source>
        <dbReference type="SAM" id="MobiDB-lite"/>
    </source>
</evidence>
<keyword evidence="4" id="KW-1185">Reference proteome</keyword>
<organism evidence="3 4">
    <name type="scientific">Urochloa decumbens</name>
    <dbReference type="NCBI Taxonomy" id="240449"/>
    <lineage>
        <taxon>Eukaryota</taxon>
        <taxon>Viridiplantae</taxon>
        <taxon>Streptophyta</taxon>
        <taxon>Embryophyta</taxon>
        <taxon>Tracheophyta</taxon>
        <taxon>Spermatophyta</taxon>
        <taxon>Magnoliopsida</taxon>
        <taxon>Liliopsida</taxon>
        <taxon>Poales</taxon>
        <taxon>Poaceae</taxon>
        <taxon>PACMAD clade</taxon>
        <taxon>Panicoideae</taxon>
        <taxon>Panicodae</taxon>
        <taxon>Paniceae</taxon>
        <taxon>Melinidinae</taxon>
        <taxon>Urochloa</taxon>
    </lineage>
</organism>
<dbReference type="PANTHER" id="PTHR34710:SF20">
    <property type="entry name" value="OS10G0550200 PROTEIN"/>
    <property type="match status" value="1"/>
</dbReference>
<protein>
    <recommendedName>
        <fullName evidence="2">DUF3615 domain-containing protein</fullName>
    </recommendedName>
</protein>
<sequence>MSAPPSPVHAVRRGLHALPQPQHQEESDSGSELDRSPEDFSNDEEDPYFKSLVDNFTNATADMCNPTLSDDAIDLEEDQRRSVLYAESALKHYNNDDKNKIKYELISGITCCDILEGGKGCYSHVNFTAKGNQQSAEELFFAELRRDGSNLVPTCVLSLEGIKKVGGLCDTRYDNNFYGKGMPIDAKHCYACDRRLKHPKNGELYVMGHIAASDYYHE</sequence>
<reference evidence="3 4" key="2">
    <citation type="submission" date="2024-10" db="EMBL/GenBank/DDBJ databases">
        <authorList>
            <person name="Ryan C."/>
        </authorList>
    </citation>
    <scope>NUCLEOTIDE SEQUENCE [LARGE SCALE GENOMIC DNA]</scope>
</reference>
<dbReference type="PANTHER" id="PTHR34710">
    <property type="entry name" value="OS03G0834100 PROTEIN"/>
    <property type="match status" value="1"/>
</dbReference>
<dbReference type="EMBL" id="OZ075111">
    <property type="protein sequence ID" value="CAL4890141.1"/>
    <property type="molecule type" value="Genomic_DNA"/>
</dbReference>
<dbReference type="Proteomes" id="UP001497457">
    <property type="component" value="Chromosome 1b"/>
</dbReference>
<proteinExistence type="predicted"/>
<gene>
    <name evidence="3" type="ORF">URODEC1_LOCUS3088</name>
</gene>
<dbReference type="InterPro" id="IPR022059">
    <property type="entry name" value="DUF3615"/>
</dbReference>
<evidence type="ECO:0000313" key="4">
    <source>
        <dbReference type="Proteomes" id="UP001497457"/>
    </source>
</evidence>
<evidence type="ECO:0000259" key="2">
    <source>
        <dbReference type="Pfam" id="PF12274"/>
    </source>
</evidence>
<name>A0ABC8VG39_9POAL</name>
<dbReference type="Pfam" id="PF12274">
    <property type="entry name" value="DUF3615"/>
    <property type="match status" value="1"/>
</dbReference>
<reference evidence="4" key="1">
    <citation type="submission" date="2024-06" db="EMBL/GenBank/DDBJ databases">
        <authorList>
            <person name="Ryan C."/>
        </authorList>
    </citation>
    <scope>NUCLEOTIDE SEQUENCE [LARGE SCALE GENOMIC DNA]</scope>
</reference>
<accession>A0ABC8VG39</accession>
<dbReference type="AlphaFoldDB" id="A0ABC8VG39"/>
<feature type="region of interest" description="Disordered" evidence="1">
    <location>
        <begin position="1"/>
        <end position="47"/>
    </location>
</feature>